<dbReference type="Proteomes" id="UP000032180">
    <property type="component" value="Chromosome 1"/>
</dbReference>
<keyword evidence="2" id="KW-1185">Reference proteome</keyword>
<accession>A0A0D9UXB8</accession>
<proteinExistence type="predicted"/>
<dbReference type="EnsemblPlants" id="LPERR01G04310.1">
    <property type="protein sequence ID" value="LPERR01G04310.1"/>
    <property type="gene ID" value="LPERR01G04310"/>
</dbReference>
<reference evidence="2" key="2">
    <citation type="submission" date="2013-12" db="EMBL/GenBank/DDBJ databases">
        <authorList>
            <person name="Yu Y."/>
            <person name="Lee S."/>
            <person name="de Baynast K."/>
            <person name="Wissotski M."/>
            <person name="Liu L."/>
            <person name="Talag J."/>
            <person name="Goicoechea J."/>
            <person name="Angelova A."/>
            <person name="Jetty R."/>
            <person name="Kudrna D."/>
            <person name="Golser W."/>
            <person name="Rivera L."/>
            <person name="Zhang J."/>
            <person name="Wing R."/>
        </authorList>
    </citation>
    <scope>NUCLEOTIDE SEQUENCE</scope>
</reference>
<reference evidence="1" key="3">
    <citation type="submission" date="2015-04" db="UniProtKB">
        <authorList>
            <consortium name="EnsemblPlants"/>
        </authorList>
    </citation>
    <scope>IDENTIFICATION</scope>
</reference>
<dbReference type="HOGENOM" id="CLU_2625514_0_0_1"/>
<reference evidence="1 2" key="1">
    <citation type="submission" date="2012-08" db="EMBL/GenBank/DDBJ databases">
        <title>Oryza genome evolution.</title>
        <authorList>
            <person name="Wing R.A."/>
        </authorList>
    </citation>
    <scope>NUCLEOTIDE SEQUENCE</scope>
</reference>
<evidence type="ECO:0000313" key="2">
    <source>
        <dbReference type="Proteomes" id="UP000032180"/>
    </source>
</evidence>
<dbReference type="SUPFAM" id="SSF53335">
    <property type="entry name" value="S-adenosyl-L-methionine-dependent methyltransferases"/>
    <property type="match status" value="1"/>
</dbReference>
<dbReference type="AlphaFoldDB" id="A0A0D9UXB8"/>
<dbReference type="InterPro" id="IPR029063">
    <property type="entry name" value="SAM-dependent_MTases_sf"/>
</dbReference>
<evidence type="ECO:0000313" key="1">
    <source>
        <dbReference type="EnsemblPlants" id="LPERR01G04310.1"/>
    </source>
</evidence>
<organism evidence="1 2">
    <name type="scientific">Leersia perrieri</name>
    <dbReference type="NCBI Taxonomy" id="77586"/>
    <lineage>
        <taxon>Eukaryota</taxon>
        <taxon>Viridiplantae</taxon>
        <taxon>Streptophyta</taxon>
        <taxon>Embryophyta</taxon>
        <taxon>Tracheophyta</taxon>
        <taxon>Spermatophyta</taxon>
        <taxon>Magnoliopsida</taxon>
        <taxon>Liliopsida</taxon>
        <taxon>Poales</taxon>
        <taxon>Poaceae</taxon>
        <taxon>BOP clade</taxon>
        <taxon>Oryzoideae</taxon>
        <taxon>Oryzeae</taxon>
        <taxon>Oryzinae</taxon>
        <taxon>Leersia</taxon>
    </lineage>
</organism>
<sequence>MDGELLLLLLRGANVGTTRQFDAARQHQHALSCDWADFGPYLLLILEVWCGNSCLGEELLQEGIACSIICVDLSPVAV</sequence>
<protein>
    <submittedName>
        <fullName evidence="1">Uncharacterized protein</fullName>
    </submittedName>
</protein>
<name>A0A0D9UXB8_9ORYZ</name>
<dbReference type="Gramene" id="LPERR01G04310.1">
    <property type="protein sequence ID" value="LPERR01G04310.1"/>
    <property type="gene ID" value="LPERR01G04310"/>
</dbReference>